<dbReference type="InterPro" id="IPR018060">
    <property type="entry name" value="HTH_AraC"/>
</dbReference>
<dbReference type="AlphaFoldDB" id="A0AA89L191"/>
<dbReference type="SMART" id="SM00342">
    <property type="entry name" value="HTH_ARAC"/>
    <property type="match status" value="1"/>
</dbReference>
<dbReference type="PROSITE" id="PS00041">
    <property type="entry name" value="HTH_ARAC_FAMILY_1"/>
    <property type="match status" value="1"/>
</dbReference>
<protein>
    <submittedName>
        <fullName evidence="5">Two component transcriptional regulator, arac family protein</fullName>
    </submittedName>
</protein>
<gene>
    <name evidence="5" type="ORF">FC90_GL000654</name>
</gene>
<keyword evidence="3" id="KW-0804">Transcription</keyword>
<reference evidence="5 6" key="1">
    <citation type="journal article" date="2015" name="Genome Announc.">
        <title>Expanding the biotechnology potential of lactobacilli through comparative genomics of 213 strains and associated genera.</title>
        <authorList>
            <person name="Sun Z."/>
            <person name="Harris H.M."/>
            <person name="McCann A."/>
            <person name="Guo C."/>
            <person name="Argimon S."/>
            <person name="Zhang W."/>
            <person name="Yang X."/>
            <person name="Jeffery I.B."/>
            <person name="Cooney J.C."/>
            <person name="Kagawa T.F."/>
            <person name="Liu W."/>
            <person name="Song Y."/>
            <person name="Salvetti E."/>
            <person name="Wrobel A."/>
            <person name="Rasinkangas P."/>
            <person name="Parkhill J."/>
            <person name="Rea M.C."/>
            <person name="O'Sullivan O."/>
            <person name="Ritari J."/>
            <person name="Douillard F.P."/>
            <person name="Paul Ross R."/>
            <person name="Yang R."/>
            <person name="Briner A.E."/>
            <person name="Felis G.E."/>
            <person name="de Vos W.M."/>
            <person name="Barrangou R."/>
            <person name="Klaenhammer T.R."/>
            <person name="Caufield P.W."/>
            <person name="Cui Y."/>
            <person name="Zhang H."/>
            <person name="O'Toole P.W."/>
        </authorList>
    </citation>
    <scope>NUCLEOTIDE SEQUENCE [LARGE SCALE GENOMIC DNA]</scope>
    <source>
        <strain evidence="5 6">DSM 20719</strain>
    </source>
</reference>
<dbReference type="PANTHER" id="PTHR43280:SF10">
    <property type="entry name" value="REGULATORY PROTEIN POCR"/>
    <property type="match status" value="1"/>
</dbReference>
<dbReference type="GO" id="GO:0043565">
    <property type="term" value="F:sequence-specific DNA binding"/>
    <property type="evidence" value="ECO:0007669"/>
    <property type="project" value="InterPro"/>
</dbReference>
<dbReference type="InterPro" id="IPR020449">
    <property type="entry name" value="Tscrpt_reg_AraC-type_HTH"/>
</dbReference>
<feature type="domain" description="HTH araC/xylS-type" evidence="4">
    <location>
        <begin position="204"/>
        <end position="302"/>
    </location>
</feature>
<dbReference type="EMBL" id="AYZB01000003">
    <property type="protein sequence ID" value="KRM24178.1"/>
    <property type="molecule type" value="Genomic_DNA"/>
</dbReference>
<proteinExistence type="predicted"/>
<keyword evidence="1" id="KW-0805">Transcription regulation</keyword>
<accession>A0AA89L191</accession>
<dbReference type="PROSITE" id="PS01124">
    <property type="entry name" value="HTH_ARAC_FAMILY_2"/>
    <property type="match status" value="1"/>
</dbReference>
<evidence type="ECO:0000313" key="6">
    <source>
        <dbReference type="Proteomes" id="UP000050823"/>
    </source>
</evidence>
<dbReference type="Pfam" id="PF12833">
    <property type="entry name" value="HTH_18"/>
    <property type="match status" value="1"/>
</dbReference>
<organism evidence="5 6">
    <name type="scientific">Latilactobacillus graminis DSM 20719</name>
    <dbReference type="NCBI Taxonomy" id="1423752"/>
    <lineage>
        <taxon>Bacteria</taxon>
        <taxon>Bacillati</taxon>
        <taxon>Bacillota</taxon>
        <taxon>Bacilli</taxon>
        <taxon>Lactobacillales</taxon>
        <taxon>Lactobacillaceae</taxon>
        <taxon>Latilactobacillus</taxon>
    </lineage>
</organism>
<keyword evidence="2" id="KW-0238">DNA-binding</keyword>
<dbReference type="PANTHER" id="PTHR43280">
    <property type="entry name" value="ARAC-FAMILY TRANSCRIPTIONAL REGULATOR"/>
    <property type="match status" value="1"/>
</dbReference>
<evidence type="ECO:0000256" key="1">
    <source>
        <dbReference type="ARBA" id="ARBA00023015"/>
    </source>
</evidence>
<comment type="caution">
    <text evidence="5">The sequence shown here is derived from an EMBL/GenBank/DDBJ whole genome shotgun (WGS) entry which is preliminary data.</text>
</comment>
<evidence type="ECO:0000259" key="4">
    <source>
        <dbReference type="PROSITE" id="PS01124"/>
    </source>
</evidence>
<evidence type="ECO:0000313" key="5">
    <source>
        <dbReference type="EMBL" id="KRM24178.1"/>
    </source>
</evidence>
<dbReference type="PRINTS" id="PR00032">
    <property type="entry name" value="HTHARAC"/>
</dbReference>
<evidence type="ECO:0000256" key="2">
    <source>
        <dbReference type="ARBA" id="ARBA00023125"/>
    </source>
</evidence>
<dbReference type="GO" id="GO:0003700">
    <property type="term" value="F:DNA-binding transcription factor activity"/>
    <property type="evidence" value="ECO:0007669"/>
    <property type="project" value="InterPro"/>
</dbReference>
<dbReference type="InterPro" id="IPR018062">
    <property type="entry name" value="HTH_AraC-typ_CS"/>
</dbReference>
<dbReference type="SUPFAM" id="SSF46689">
    <property type="entry name" value="Homeodomain-like"/>
    <property type="match status" value="2"/>
</dbReference>
<dbReference type="Gene3D" id="1.10.10.60">
    <property type="entry name" value="Homeodomain-like"/>
    <property type="match status" value="2"/>
</dbReference>
<name>A0AA89L191_9LACO</name>
<dbReference type="Proteomes" id="UP000050823">
    <property type="component" value="Unassembled WGS sequence"/>
</dbReference>
<evidence type="ECO:0000256" key="3">
    <source>
        <dbReference type="ARBA" id="ARBA00023163"/>
    </source>
</evidence>
<dbReference type="InterPro" id="IPR009057">
    <property type="entry name" value="Homeodomain-like_sf"/>
</dbReference>
<sequence>MNILIMFRASIVIFRMGVLFVKEIDIRKLVFANQQVIPSMLANLAKIGDAILYIVDIEGHLVTEVYGSLEVEPAMLIDDDVSEDLTLSGIQRHDYQLEHASLPLKIKQFNMIVGYICCARYIDKRRSNQVGYRRVATEHLEETSELVQSLVEHLLRLNILELGQEQVIFNVQESQPVKKPHEKLTAIEMMAKLRQINATNDMIIKAIQFIDENIERPLTLDKVAAHIYLSPYYFSKLFRKETGFSFSTYLSVRKMQKATKLLANKKLTVKEVAVRLNYPQVSYFSQIFKKYINCTPSEYRKRINS</sequence>